<dbReference type="AlphaFoldDB" id="C5R9J7"/>
<accession>C5R9J7</accession>
<evidence type="ECO:0000256" key="3">
    <source>
        <dbReference type="ARBA" id="ARBA00022989"/>
    </source>
</evidence>
<dbReference type="NCBIfam" id="NF010182">
    <property type="entry name" value="PRK13661.1"/>
    <property type="match status" value="1"/>
</dbReference>
<keyword evidence="7" id="KW-1185">Reference proteome</keyword>
<dbReference type="HOGENOM" id="CLU_120023_0_0_9"/>
<dbReference type="PANTHER" id="PTHR37815">
    <property type="entry name" value="UPF0397 PROTEIN BC_2624-RELATED"/>
    <property type="match status" value="1"/>
</dbReference>
<dbReference type="GO" id="GO:0005886">
    <property type="term" value="C:plasma membrane"/>
    <property type="evidence" value="ECO:0007669"/>
    <property type="project" value="UniProtKB-SubCell"/>
</dbReference>
<organism evidence="6 7">
    <name type="scientific">Weissella paramesenteroides ATCC 33313</name>
    <dbReference type="NCBI Taxonomy" id="585506"/>
    <lineage>
        <taxon>Bacteria</taxon>
        <taxon>Bacillati</taxon>
        <taxon>Bacillota</taxon>
        <taxon>Bacilli</taxon>
        <taxon>Lactobacillales</taxon>
        <taxon>Lactobacillaceae</taxon>
        <taxon>Weissella</taxon>
    </lineage>
</organism>
<dbReference type="InterPro" id="IPR022914">
    <property type="entry name" value="UPF0397"/>
</dbReference>
<feature type="transmembrane region" description="Helical" evidence="5">
    <location>
        <begin position="71"/>
        <end position="92"/>
    </location>
</feature>
<keyword evidence="4 5" id="KW-0472">Membrane</keyword>
<proteinExistence type="inferred from homology"/>
<dbReference type="eggNOG" id="COG4720">
    <property type="taxonomic scope" value="Bacteria"/>
</dbReference>
<sequence>MNRVRLKAMLTMISVAFFITHQEERMMKQHKGLSTRSVVATGIGAAVFLILFKFVAIPTGIPNTQINVAEAWLSLITAIFGPIVGGLVAFIGHALNDAISYGSVWWTWVIADALFGVILGLAVQKLKLTNGDLTTKKLVAFNIWQLLANIVAWSIIAPLGDILIYSEPATKVFLQGFVSTGVNFLSVAILGSLLLVAYNKTQVKQGSLKEKD</sequence>
<reference evidence="6 7" key="1">
    <citation type="submission" date="2009-04" db="EMBL/GenBank/DDBJ databases">
        <authorList>
            <person name="Qin X."/>
            <person name="Bachman B."/>
            <person name="Battles P."/>
            <person name="Bell A."/>
            <person name="Bess C."/>
            <person name="Bickham C."/>
            <person name="Chaboub L."/>
            <person name="Chen D."/>
            <person name="Coyle M."/>
            <person name="Deiros D.R."/>
            <person name="Dinh H."/>
            <person name="Forbes L."/>
            <person name="Fowler G."/>
            <person name="Francisco L."/>
            <person name="Fu Q."/>
            <person name="Gubbala S."/>
            <person name="Hale W."/>
            <person name="Han Y."/>
            <person name="Hemphill L."/>
            <person name="Highlander S.K."/>
            <person name="Hirani K."/>
            <person name="Hogues M."/>
            <person name="Jackson L."/>
            <person name="Jakkamsetti A."/>
            <person name="Javaid M."/>
            <person name="Jiang H."/>
            <person name="Korchina V."/>
            <person name="Kovar C."/>
            <person name="Lara F."/>
            <person name="Lee S."/>
            <person name="Mata R."/>
            <person name="Mathew T."/>
            <person name="Moen C."/>
            <person name="Morales K."/>
            <person name="Munidasa M."/>
            <person name="Nazareth L."/>
            <person name="Ngo R."/>
            <person name="Nguyen L."/>
            <person name="Okwuonu G."/>
            <person name="Ongeri F."/>
            <person name="Patil S."/>
            <person name="Petrosino J."/>
            <person name="Pham C."/>
            <person name="Pham P."/>
            <person name="Pu L.-L."/>
            <person name="Puazo M."/>
            <person name="Raj R."/>
            <person name="Reid J."/>
            <person name="Rouhana J."/>
            <person name="Saada N."/>
            <person name="Shang Y."/>
            <person name="Simmons D."/>
            <person name="Thornton R."/>
            <person name="Warren J."/>
            <person name="Weissenberger G."/>
            <person name="Zhang J."/>
            <person name="Zhang L."/>
            <person name="Zhou C."/>
            <person name="Zhu D."/>
            <person name="Muzny D."/>
            <person name="Worley K."/>
            <person name="Gibbs R."/>
        </authorList>
    </citation>
    <scope>NUCLEOTIDE SEQUENCE [LARGE SCALE GENOMIC DNA]</scope>
    <source>
        <strain evidence="6 7">ATCC 33313</strain>
    </source>
</reference>
<dbReference type="HAMAP" id="MF_01572">
    <property type="entry name" value="UPF0397"/>
    <property type="match status" value="1"/>
</dbReference>
<evidence type="ECO:0000256" key="2">
    <source>
        <dbReference type="ARBA" id="ARBA00022692"/>
    </source>
</evidence>
<feature type="transmembrane region" description="Helical" evidence="5">
    <location>
        <begin position="38"/>
        <end position="59"/>
    </location>
</feature>
<evidence type="ECO:0000313" key="6">
    <source>
        <dbReference type="EMBL" id="EER75097.1"/>
    </source>
</evidence>
<dbReference type="STRING" id="585506.HMPREF0877_0642"/>
<protein>
    <recommendedName>
        <fullName evidence="5">UPF0397 protein HMPREF0877_0642</fullName>
    </recommendedName>
</protein>
<dbReference type="Pfam" id="PF07155">
    <property type="entry name" value="ECF-ribofla_trS"/>
    <property type="match status" value="1"/>
</dbReference>
<keyword evidence="2 5" id="KW-0812">Transmembrane</keyword>
<dbReference type="EMBL" id="ACKU01000008">
    <property type="protein sequence ID" value="EER75097.1"/>
    <property type="molecule type" value="Genomic_DNA"/>
</dbReference>
<dbReference type="InterPro" id="IPR009825">
    <property type="entry name" value="ECF_substrate-spec-like"/>
</dbReference>
<name>C5R9J7_WEIPA</name>
<keyword evidence="1 5" id="KW-1003">Cell membrane</keyword>
<feature type="transmembrane region" description="Helical" evidence="5">
    <location>
        <begin position="143"/>
        <end position="166"/>
    </location>
</feature>
<dbReference type="Gene3D" id="1.10.1760.20">
    <property type="match status" value="1"/>
</dbReference>
<comment type="caution">
    <text evidence="6">The sequence shown here is derived from an EMBL/GenBank/DDBJ whole genome shotgun (WGS) entry which is preliminary data.</text>
</comment>
<dbReference type="PANTHER" id="PTHR37815:SF3">
    <property type="entry name" value="UPF0397 PROTEIN SPR0429"/>
    <property type="match status" value="1"/>
</dbReference>
<evidence type="ECO:0000256" key="4">
    <source>
        <dbReference type="ARBA" id="ARBA00023136"/>
    </source>
</evidence>
<evidence type="ECO:0000256" key="1">
    <source>
        <dbReference type="ARBA" id="ARBA00022475"/>
    </source>
</evidence>
<gene>
    <name evidence="6" type="ORF">HMPREF0877_0642</name>
</gene>
<keyword evidence="3 5" id="KW-1133">Transmembrane helix</keyword>
<evidence type="ECO:0000313" key="7">
    <source>
        <dbReference type="Proteomes" id="UP000004528"/>
    </source>
</evidence>
<feature type="transmembrane region" description="Helical" evidence="5">
    <location>
        <begin position="104"/>
        <end position="123"/>
    </location>
</feature>
<comment type="subcellular location">
    <subcellularLocation>
        <location evidence="5">Cell membrane</location>
        <topology evidence="5">Multi-pass membrane protein</topology>
    </subcellularLocation>
</comment>
<comment type="similarity">
    <text evidence="5">Belongs to the UPF0397 family.</text>
</comment>
<evidence type="ECO:0000256" key="5">
    <source>
        <dbReference type="HAMAP-Rule" id="MF_01572"/>
    </source>
</evidence>
<dbReference type="Proteomes" id="UP000004528">
    <property type="component" value="Unassembled WGS sequence"/>
</dbReference>
<feature type="transmembrane region" description="Helical" evidence="5">
    <location>
        <begin position="172"/>
        <end position="198"/>
    </location>
</feature>